<dbReference type="Pfam" id="PF05340">
    <property type="entry name" value="DUF740"/>
    <property type="match status" value="1"/>
</dbReference>
<proteinExistence type="predicted"/>
<accession>A0A8K0INP2</accession>
<dbReference type="EMBL" id="CM017882">
    <property type="protein sequence ID" value="KAG1363601.1"/>
    <property type="molecule type" value="Genomic_DNA"/>
</dbReference>
<reference evidence="1" key="2">
    <citation type="submission" date="2019-07" db="EMBL/GenBank/DDBJ databases">
        <authorList>
            <person name="Yang Y."/>
            <person name="Bocs S."/>
            <person name="Baudouin L."/>
        </authorList>
    </citation>
    <scope>NUCLEOTIDE SEQUENCE</scope>
    <source>
        <tissue evidence="1">Spear leaf of Hainan Tall coconut</tissue>
    </source>
</reference>
<reference evidence="1" key="1">
    <citation type="journal article" date="2017" name="Gigascience">
        <title>The genome draft of coconut (Cocos nucifera).</title>
        <authorList>
            <person name="Xiao Y."/>
            <person name="Xu P."/>
            <person name="Fan H."/>
            <person name="Baudouin L."/>
            <person name="Xia W."/>
            <person name="Bocs S."/>
            <person name="Xu J."/>
            <person name="Li Q."/>
            <person name="Guo A."/>
            <person name="Zhou L."/>
            <person name="Li J."/>
            <person name="Wu Y."/>
            <person name="Ma Z."/>
            <person name="Armero A."/>
            <person name="Issali A.E."/>
            <person name="Liu N."/>
            <person name="Peng M."/>
            <person name="Yang Y."/>
        </authorList>
    </citation>
    <scope>NUCLEOTIDE SEQUENCE</scope>
    <source>
        <tissue evidence="1">Spear leaf of Hainan Tall coconut</tissue>
    </source>
</reference>
<feature type="non-terminal residue" evidence="1">
    <location>
        <position position="1"/>
    </location>
</feature>
<evidence type="ECO:0000313" key="2">
    <source>
        <dbReference type="Proteomes" id="UP000797356"/>
    </source>
</evidence>
<organism evidence="1 2">
    <name type="scientific">Cocos nucifera</name>
    <name type="common">Coconut palm</name>
    <dbReference type="NCBI Taxonomy" id="13894"/>
    <lineage>
        <taxon>Eukaryota</taxon>
        <taxon>Viridiplantae</taxon>
        <taxon>Streptophyta</taxon>
        <taxon>Embryophyta</taxon>
        <taxon>Tracheophyta</taxon>
        <taxon>Spermatophyta</taxon>
        <taxon>Magnoliopsida</taxon>
        <taxon>Liliopsida</taxon>
        <taxon>Arecaceae</taxon>
        <taxon>Arecoideae</taxon>
        <taxon>Cocoseae</taxon>
        <taxon>Attaleinae</taxon>
        <taxon>Cocos</taxon>
    </lineage>
</organism>
<dbReference type="PANTHER" id="PTHR31659">
    <property type="entry name" value="PROTEIN: UPF0503-LIKE PROTEIN, PUTATIVE (DUF740)-RELATED"/>
    <property type="match status" value="1"/>
</dbReference>
<dbReference type="Proteomes" id="UP000797356">
    <property type="component" value="Chromosome 11"/>
</dbReference>
<comment type="caution">
    <text evidence="1">The sequence shown here is derived from an EMBL/GenBank/DDBJ whole genome shotgun (WGS) entry which is preliminary data.</text>
</comment>
<dbReference type="InterPro" id="IPR008004">
    <property type="entry name" value="OCTOPUS-like"/>
</dbReference>
<keyword evidence="2" id="KW-1185">Reference proteome</keyword>
<gene>
    <name evidence="1" type="ORF">COCNU_11G004280</name>
</gene>
<dbReference type="PANTHER" id="PTHR31659:SF9">
    <property type="entry name" value="PROTEIN: UPF0503-LIKE PROTEIN, PUTATIVE (DUF740)-RELATED"/>
    <property type="match status" value="1"/>
</dbReference>
<sequence length="50" mass="5919">EWEAELKPMKDHMDFNSVAQTKKPPLKDLKDIVGSFWLATSIFNKKLQKW</sequence>
<dbReference type="AlphaFoldDB" id="A0A8K0INP2"/>
<evidence type="ECO:0000313" key="1">
    <source>
        <dbReference type="EMBL" id="KAG1363601.1"/>
    </source>
</evidence>
<protein>
    <submittedName>
        <fullName evidence="1">Putative UPF0503 protein, chloroplastic</fullName>
    </submittedName>
</protein>
<name>A0A8K0INP2_COCNU</name>